<feature type="transmembrane region" description="Helical" evidence="6">
    <location>
        <begin position="91"/>
        <end position="108"/>
    </location>
</feature>
<keyword evidence="3 6" id="KW-0812">Transmembrane</keyword>
<feature type="transmembrane region" description="Helical" evidence="6">
    <location>
        <begin position="50"/>
        <end position="70"/>
    </location>
</feature>
<dbReference type="OrthoDB" id="8046861at2"/>
<dbReference type="Proteomes" id="UP000284322">
    <property type="component" value="Unassembled WGS sequence"/>
</dbReference>
<keyword evidence="8" id="KW-1185">Reference proteome</keyword>
<dbReference type="InterPro" id="IPR002797">
    <property type="entry name" value="Polysacc_synth"/>
</dbReference>
<dbReference type="PANTHER" id="PTHR30250">
    <property type="entry name" value="PST FAMILY PREDICTED COLANIC ACID TRANSPORTER"/>
    <property type="match status" value="1"/>
</dbReference>
<name>A0A419QYC4_9SPHN</name>
<evidence type="ECO:0000256" key="5">
    <source>
        <dbReference type="ARBA" id="ARBA00023136"/>
    </source>
</evidence>
<keyword evidence="4 6" id="KW-1133">Transmembrane helix</keyword>
<feature type="transmembrane region" description="Helical" evidence="6">
    <location>
        <begin position="175"/>
        <end position="196"/>
    </location>
</feature>
<feature type="transmembrane region" description="Helical" evidence="6">
    <location>
        <begin position="217"/>
        <end position="235"/>
    </location>
</feature>
<evidence type="ECO:0000256" key="4">
    <source>
        <dbReference type="ARBA" id="ARBA00022989"/>
    </source>
</evidence>
<dbReference type="EMBL" id="RAHJ01000022">
    <property type="protein sequence ID" value="RJX65558.1"/>
    <property type="molecule type" value="Genomic_DNA"/>
</dbReference>
<comment type="subcellular location">
    <subcellularLocation>
        <location evidence="1">Cell membrane</location>
        <topology evidence="1">Multi-pass membrane protein</topology>
    </subcellularLocation>
</comment>
<feature type="transmembrane region" description="Helical" evidence="6">
    <location>
        <begin position="20"/>
        <end position="38"/>
    </location>
</feature>
<dbReference type="Pfam" id="PF01943">
    <property type="entry name" value="Polysacc_synt"/>
    <property type="match status" value="1"/>
</dbReference>
<dbReference type="PANTHER" id="PTHR30250:SF11">
    <property type="entry name" value="O-ANTIGEN TRANSPORTER-RELATED"/>
    <property type="match status" value="1"/>
</dbReference>
<protein>
    <recommendedName>
        <fullName evidence="9">Polysaccharide biosynthesis protein</fullName>
    </recommendedName>
</protein>
<evidence type="ECO:0000256" key="1">
    <source>
        <dbReference type="ARBA" id="ARBA00004651"/>
    </source>
</evidence>
<dbReference type="InterPro" id="IPR050833">
    <property type="entry name" value="Poly_Biosynth_Transport"/>
</dbReference>
<dbReference type="GO" id="GO:0005886">
    <property type="term" value="C:plasma membrane"/>
    <property type="evidence" value="ECO:0007669"/>
    <property type="project" value="UniProtKB-SubCell"/>
</dbReference>
<accession>A0A419QYC4</accession>
<keyword evidence="2" id="KW-1003">Cell membrane</keyword>
<evidence type="ECO:0000256" key="6">
    <source>
        <dbReference type="SAM" id="Phobius"/>
    </source>
</evidence>
<evidence type="ECO:0000313" key="7">
    <source>
        <dbReference type="EMBL" id="RJX65558.1"/>
    </source>
</evidence>
<feature type="transmembrane region" description="Helical" evidence="6">
    <location>
        <begin position="338"/>
        <end position="359"/>
    </location>
</feature>
<comment type="caution">
    <text evidence="7">The sequence shown here is derived from an EMBL/GenBank/DDBJ whole genome shotgun (WGS) entry which is preliminary data.</text>
</comment>
<reference evidence="7 8" key="1">
    <citation type="submission" date="2018-09" db="EMBL/GenBank/DDBJ databases">
        <title>Altererythrobacter sp.Ery1 and Ery12, the genome sequencing of novel strains in genus Alterythrobacter.</title>
        <authorList>
            <person name="Cheng H."/>
            <person name="Wu Y.-H."/>
            <person name="Fang C."/>
            <person name="Xu X.-W."/>
        </authorList>
    </citation>
    <scope>NUCLEOTIDE SEQUENCE [LARGE SCALE GENOMIC DNA]</scope>
    <source>
        <strain evidence="7 8">Ery12</strain>
    </source>
</reference>
<evidence type="ECO:0008006" key="9">
    <source>
        <dbReference type="Google" id="ProtNLM"/>
    </source>
</evidence>
<feature type="transmembrane region" description="Helical" evidence="6">
    <location>
        <begin position="392"/>
        <end position="416"/>
    </location>
</feature>
<feature type="transmembrane region" description="Helical" evidence="6">
    <location>
        <begin position="301"/>
        <end position="326"/>
    </location>
</feature>
<proteinExistence type="predicted"/>
<evidence type="ECO:0000256" key="2">
    <source>
        <dbReference type="ARBA" id="ARBA00022475"/>
    </source>
</evidence>
<organism evidence="7 8">
    <name type="scientific">Tsuneonella suprasediminis</name>
    <dbReference type="NCBI Taxonomy" id="2306996"/>
    <lineage>
        <taxon>Bacteria</taxon>
        <taxon>Pseudomonadati</taxon>
        <taxon>Pseudomonadota</taxon>
        <taxon>Alphaproteobacteria</taxon>
        <taxon>Sphingomonadales</taxon>
        <taxon>Erythrobacteraceae</taxon>
        <taxon>Tsuneonella</taxon>
    </lineage>
</organism>
<evidence type="ECO:0000256" key="3">
    <source>
        <dbReference type="ARBA" id="ARBA00022692"/>
    </source>
</evidence>
<dbReference type="AlphaFoldDB" id="A0A419QYC4"/>
<feature type="transmembrane region" description="Helical" evidence="6">
    <location>
        <begin position="366"/>
        <end position="386"/>
    </location>
</feature>
<feature type="transmembrane region" description="Helical" evidence="6">
    <location>
        <begin position="114"/>
        <end position="131"/>
    </location>
</feature>
<keyword evidence="5 6" id="KW-0472">Membrane</keyword>
<gene>
    <name evidence="7" type="ORF">D6858_14720</name>
</gene>
<evidence type="ECO:0000313" key="8">
    <source>
        <dbReference type="Proteomes" id="UP000284322"/>
    </source>
</evidence>
<sequence length="426" mass="47144">MPILYSGFSLEDARNRIINITLRFGTLGSRFLLIFFLAKFLSPAEVGNYGLFTAAVGYTLYIVGLDFYVFTTREIVHAPAKKRGHFLKTQICISAIIYLVVAPASLVVLSKLGWSSVALIAFLPILVLEHFNQEIMRLLIALSEQITASIILFLRQGSWAIASVLLMALDPSSRLLWVVLGLWFLGGALAAIIGVWKVASLKMGGWHDRIDWSWARRGLKVSFAFLIATLALRAIQTLDRFWIEALGGVEVVAAYVLFTGVASSMMVFLDAGVFAFTYPALIRHHKHGDREAFQRVLRKSLLQTILFIGAFSVVSLALLPYLLAWIGKAEYLSKVSLFPWILSALALNCLGMIPHYALYACSHDRSIIASHIIALAVFTIAAWALGHAYGTLAIPIALNLAFLSILIFKSLAYWALQPHPQYQQAA</sequence>
<feature type="transmembrane region" description="Helical" evidence="6">
    <location>
        <begin position="255"/>
        <end position="281"/>
    </location>
</feature>